<dbReference type="GO" id="GO:0004540">
    <property type="term" value="F:RNA nuclease activity"/>
    <property type="evidence" value="ECO:0007669"/>
    <property type="project" value="InterPro"/>
</dbReference>
<dbReference type="InterPro" id="IPR029060">
    <property type="entry name" value="PIN-like_dom_sf"/>
</dbReference>
<proteinExistence type="inferred from homology"/>
<dbReference type="GO" id="GO:0000287">
    <property type="term" value="F:magnesium ion binding"/>
    <property type="evidence" value="ECO:0007669"/>
    <property type="project" value="UniProtKB-UniRule"/>
</dbReference>
<evidence type="ECO:0000256" key="3">
    <source>
        <dbReference type="ARBA" id="ARBA00022723"/>
    </source>
</evidence>
<dbReference type="Proteomes" id="UP000033725">
    <property type="component" value="Unassembled WGS sequence"/>
</dbReference>
<dbReference type="SUPFAM" id="SSF88723">
    <property type="entry name" value="PIN domain-like"/>
    <property type="match status" value="1"/>
</dbReference>
<dbReference type="CDD" id="cd09874">
    <property type="entry name" value="PIN_MT3492-like"/>
    <property type="match status" value="1"/>
</dbReference>
<sequence length="126" mass="13239">MIYLDASAAVKALVLEAETSAIVEAFGAGAEFVASRLLAVELHAVADRRSLDHGSADDLLDRVALVSLDDDTMARAIRLRSGLRTLDALHLATAIELSDVVTSVLTYDDELAAAARAHGLPLADLS</sequence>
<evidence type="ECO:0000256" key="1">
    <source>
        <dbReference type="ARBA" id="ARBA00022649"/>
    </source>
</evidence>
<feature type="binding site" evidence="6">
    <location>
        <position position="5"/>
    </location>
    <ligand>
        <name>Mg(2+)</name>
        <dbReference type="ChEBI" id="CHEBI:18420"/>
    </ligand>
</feature>
<dbReference type="PATRIC" id="fig|82380.10.peg.1035"/>
<gene>
    <name evidence="6" type="primary">vapC</name>
    <name evidence="8" type="ORF">RN51_01031</name>
</gene>
<dbReference type="GO" id="GO:0016787">
    <property type="term" value="F:hydrolase activity"/>
    <property type="evidence" value="ECO:0007669"/>
    <property type="project" value="UniProtKB-KW"/>
</dbReference>
<comment type="function">
    <text evidence="6">Toxic component of a toxin-antitoxin (TA) system. An RNase.</text>
</comment>
<feature type="binding site" evidence="6">
    <location>
        <position position="87"/>
    </location>
    <ligand>
        <name>Mg(2+)</name>
        <dbReference type="ChEBI" id="CHEBI:18420"/>
    </ligand>
</feature>
<keyword evidence="1 6" id="KW-1277">Toxin-antitoxin system</keyword>
<evidence type="ECO:0000256" key="2">
    <source>
        <dbReference type="ARBA" id="ARBA00022722"/>
    </source>
</evidence>
<name>A0A0F0KVC9_9MICO</name>
<comment type="similarity">
    <text evidence="6">Belongs to the PINc/VapC protein family.</text>
</comment>
<organism evidence="8 9">
    <name type="scientific">Microbacterium oxydans</name>
    <dbReference type="NCBI Taxonomy" id="82380"/>
    <lineage>
        <taxon>Bacteria</taxon>
        <taxon>Bacillati</taxon>
        <taxon>Actinomycetota</taxon>
        <taxon>Actinomycetes</taxon>
        <taxon>Micrococcales</taxon>
        <taxon>Microbacteriaceae</taxon>
        <taxon>Microbacterium</taxon>
    </lineage>
</organism>
<dbReference type="RefSeq" id="WP_045262970.1">
    <property type="nucleotide sequence ID" value="NZ_JYIV01000020.1"/>
</dbReference>
<keyword evidence="6" id="KW-0800">Toxin</keyword>
<evidence type="ECO:0000256" key="6">
    <source>
        <dbReference type="HAMAP-Rule" id="MF_00265"/>
    </source>
</evidence>
<keyword evidence="3 6" id="KW-0479">Metal-binding</keyword>
<evidence type="ECO:0000256" key="4">
    <source>
        <dbReference type="ARBA" id="ARBA00022801"/>
    </source>
</evidence>
<evidence type="ECO:0000313" key="8">
    <source>
        <dbReference type="EMBL" id="KJL24434.1"/>
    </source>
</evidence>
<dbReference type="EC" id="3.1.-.-" evidence="6"/>
<dbReference type="Gene3D" id="3.40.50.1010">
    <property type="entry name" value="5'-nuclease"/>
    <property type="match status" value="1"/>
</dbReference>
<dbReference type="InterPro" id="IPR002716">
    <property type="entry name" value="PIN_dom"/>
</dbReference>
<evidence type="ECO:0000256" key="5">
    <source>
        <dbReference type="ARBA" id="ARBA00022842"/>
    </source>
</evidence>
<reference evidence="8 9" key="1">
    <citation type="submission" date="2015-02" db="EMBL/GenBank/DDBJ databases">
        <title>Draft genome sequences of ten Microbacterium spp. with emphasis on heavy metal contaminated environments.</title>
        <authorList>
            <person name="Corretto E."/>
        </authorList>
    </citation>
    <scope>NUCLEOTIDE SEQUENCE [LARGE SCALE GENOMIC DNA]</scope>
    <source>
        <strain evidence="8 9">BEL163</strain>
    </source>
</reference>
<feature type="domain" description="PIN" evidence="7">
    <location>
        <begin position="2"/>
        <end position="116"/>
    </location>
</feature>
<dbReference type="Pfam" id="PF01850">
    <property type="entry name" value="PIN"/>
    <property type="match status" value="1"/>
</dbReference>
<keyword evidence="4 6" id="KW-0378">Hydrolase</keyword>
<keyword evidence="5 6" id="KW-0460">Magnesium</keyword>
<accession>A0A0F0KVC9</accession>
<dbReference type="AlphaFoldDB" id="A0A0F0KVC9"/>
<comment type="cofactor">
    <cofactor evidence="6">
        <name>Mg(2+)</name>
        <dbReference type="ChEBI" id="CHEBI:18420"/>
    </cofactor>
</comment>
<dbReference type="HAMAP" id="MF_00265">
    <property type="entry name" value="VapC_Nob1"/>
    <property type="match status" value="1"/>
</dbReference>
<dbReference type="GO" id="GO:0090729">
    <property type="term" value="F:toxin activity"/>
    <property type="evidence" value="ECO:0007669"/>
    <property type="project" value="UniProtKB-KW"/>
</dbReference>
<protein>
    <recommendedName>
        <fullName evidence="6">Ribonuclease VapC</fullName>
        <shortName evidence="6">RNase VapC</shortName>
        <ecNumber evidence="6">3.1.-.-</ecNumber>
    </recommendedName>
    <alternativeName>
        <fullName evidence="6">Toxin VapC</fullName>
    </alternativeName>
</protein>
<dbReference type="EMBL" id="JYIV01000020">
    <property type="protein sequence ID" value="KJL24434.1"/>
    <property type="molecule type" value="Genomic_DNA"/>
</dbReference>
<comment type="caution">
    <text evidence="8">The sequence shown here is derived from an EMBL/GenBank/DDBJ whole genome shotgun (WGS) entry which is preliminary data.</text>
</comment>
<dbReference type="InterPro" id="IPR022907">
    <property type="entry name" value="VapC_family"/>
</dbReference>
<evidence type="ECO:0000259" key="7">
    <source>
        <dbReference type="Pfam" id="PF01850"/>
    </source>
</evidence>
<evidence type="ECO:0000313" key="9">
    <source>
        <dbReference type="Proteomes" id="UP000033725"/>
    </source>
</evidence>
<keyword evidence="2 6" id="KW-0540">Nuclease</keyword>